<organism evidence="3 4">
    <name type="scientific">Lachnospira intestinalis</name>
    <dbReference type="NCBI Taxonomy" id="3133158"/>
    <lineage>
        <taxon>Bacteria</taxon>
        <taxon>Bacillati</taxon>
        <taxon>Bacillota</taxon>
        <taxon>Clostridia</taxon>
        <taxon>Lachnospirales</taxon>
        <taxon>Lachnospiraceae</taxon>
        <taxon>Lachnospira</taxon>
    </lineage>
</organism>
<dbReference type="SUPFAM" id="SSF55073">
    <property type="entry name" value="Nucleotide cyclase"/>
    <property type="match status" value="1"/>
</dbReference>
<gene>
    <name evidence="3" type="ORF">WMO37_02000</name>
</gene>
<dbReference type="NCBIfam" id="TIGR00254">
    <property type="entry name" value="GGDEF"/>
    <property type="match status" value="1"/>
</dbReference>
<dbReference type="PANTHER" id="PTHR33121:SF70">
    <property type="entry name" value="SIGNALING PROTEIN YKOW"/>
    <property type="match status" value="1"/>
</dbReference>
<evidence type="ECO:0000313" key="3">
    <source>
        <dbReference type="EMBL" id="MEQ2553789.1"/>
    </source>
</evidence>
<dbReference type="Gene3D" id="3.20.20.450">
    <property type="entry name" value="EAL domain"/>
    <property type="match status" value="1"/>
</dbReference>
<dbReference type="InterPro" id="IPR000160">
    <property type="entry name" value="GGDEF_dom"/>
</dbReference>
<dbReference type="EMBL" id="JBBMFS010000001">
    <property type="protein sequence ID" value="MEQ2553789.1"/>
    <property type="molecule type" value="Genomic_DNA"/>
</dbReference>
<evidence type="ECO:0000259" key="2">
    <source>
        <dbReference type="PROSITE" id="PS50887"/>
    </source>
</evidence>
<sequence>MDGNEELKEKLLDHSMTREELLLEHTHTFIAEYSYKTGQLEIYPEDGHFVDFDRKSLDTDFEHAFYKTVFKRDLPLYQQLIDFSGVTHSVQRDANIRLYVVPHIYEWFRISVLYYIDEDGERDRIVLAFTNAEKELEAVHELKSLVTVDSLTQLPNINTFSMQTWELLKNHPEREYAIVRMDIRKFRLLNEFYGTSEGDNVLRFLGVKLQECMDSEELYTYCHLTSDIFAVCMSSDMESICRVIDSIQTSMNHYPVNFEMVMSFGIYIITEKDKQERIPVVTMVDRAAIAQRVKNNYMNKIAVFDDKIAEKEYAEQNVIMEMNNALGSDQFHIYLQPKVDMITGRIVGSEALVRWIHPTKGVISPVDFVPIFEGNGFISEIDFYMLEQVCKMIRRWLDKGLEAKPVSVNLSRSNLYSPRILNDIMTCVERYSVPHDLIEFEITESAFAVDNIHLNQLMEQLQKNHFRVLMDDFGSGYSSLNALRELSVDILKIDIKFLPVSQNDKRADIILRSVTQMADQLGLEIVVEGVETEAQADLLKKMGCRIAQGFLYYRPMPIEEYERVLKKQK</sequence>
<dbReference type="SMART" id="SM00052">
    <property type="entry name" value="EAL"/>
    <property type="match status" value="1"/>
</dbReference>
<proteinExistence type="predicted"/>
<dbReference type="InterPro" id="IPR029787">
    <property type="entry name" value="Nucleotide_cyclase"/>
</dbReference>
<evidence type="ECO:0000259" key="1">
    <source>
        <dbReference type="PROSITE" id="PS50883"/>
    </source>
</evidence>
<name>A0ABV1H269_9FIRM</name>
<evidence type="ECO:0000313" key="4">
    <source>
        <dbReference type="Proteomes" id="UP001546774"/>
    </source>
</evidence>
<feature type="domain" description="GGDEF" evidence="2">
    <location>
        <begin position="174"/>
        <end position="306"/>
    </location>
</feature>
<dbReference type="InterPro" id="IPR050706">
    <property type="entry name" value="Cyclic-di-GMP_PDE-like"/>
</dbReference>
<dbReference type="CDD" id="cd01948">
    <property type="entry name" value="EAL"/>
    <property type="match status" value="1"/>
</dbReference>
<dbReference type="SUPFAM" id="SSF141868">
    <property type="entry name" value="EAL domain-like"/>
    <property type="match status" value="1"/>
</dbReference>
<dbReference type="PROSITE" id="PS50887">
    <property type="entry name" value="GGDEF"/>
    <property type="match status" value="1"/>
</dbReference>
<dbReference type="Pfam" id="PF00563">
    <property type="entry name" value="EAL"/>
    <property type="match status" value="1"/>
</dbReference>
<dbReference type="Gene3D" id="3.30.70.270">
    <property type="match status" value="1"/>
</dbReference>
<accession>A0ABV1H269</accession>
<dbReference type="InterPro" id="IPR043128">
    <property type="entry name" value="Rev_trsase/Diguanyl_cyclase"/>
</dbReference>
<dbReference type="Proteomes" id="UP001546774">
    <property type="component" value="Unassembled WGS sequence"/>
</dbReference>
<comment type="caution">
    <text evidence="3">The sequence shown here is derived from an EMBL/GenBank/DDBJ whole genome shotgun (WGS) entry which is preliminary data.</text>
</comment>
<dbReference type="PROSITE" id="PS50883">
    <property type="entry name" value="EAL"/>
    <property type="match status" value="1"/>
</dbReference>
<dbReference type="PANTHER" id="PTHR33121">
    <property type="entry name" value="CYCLIC DI-GMP PHOSPHODIESTERASE PDEF"/>
    <property type="match status" value="1"/>
</dbReference>
<dbReference type="InterPro" id="IPR035919">
    <property type="entry name" value="EAL_sf"/>
</dbReference>
<reference evidence="3" key="1">
    <citation type="submission" date="2024-03" db="EMBL/GenBank/DDBJ databases">
        <title>Human intestinal bacterial collection.</title>
        <authorList>
            <person name="Pauvert C."/>
            <person name="Hitch T.C.A."/>
            <person name="Clavel T."/>
        </authorList>
    </citation>
    <scope>NUCLEOTIDE SEQUENCE [LARGE SCALE GENOMIC DNA]</scope>
    <source>
        <strain evidence="3">CLA-AA-H89B</strain>
    </source>
</reference>
<dbReference type="SMART" id="SM00267">
    <property type="entry name" value="GGDEF"/>
    <property type="match status" value="1"/>
</dbReference>
<feature type="domain" description="EAL" evidence="1">
    <location>
        <begin position="315"/>
        <end position="569"/>
    </location>
</feature>
<keyword evidence="4" id="KW-1185">Reference proteome</keyword>
<dbReference type="Pfam" id="PF00990">
    <property type="entry name" value="GGDEF"/>
    <property type="match status" value="1"/>
</dbReference>
<protein>
    <submittedName>
        <fullName evidence="3">Bifunctional diguanylate cyclase/phosphodiesterase</fullName>
    </submittedName>
</protein>
<dbReference type="InterPro" id="IPR001633">
    <property type="entry name" value="EAL_dom"/>
</dbReference>